<evidence type="ECO:0000256" key="8">
    <source>
        <dbReference type="ARBA" id="ARBA00048143"/>
    </source>
</evidence>
<dbReference type="Gene3D" id="3.30.559.70">
    <property type="entry name" value="Choline/Carnitine o-acyltransferase, domain 2"/>
    <property type="match status" value="1"/>
</dbReference>
<evidence type="ECO:0000256" key="11">
    <source>
        <dbReference type="SAM" id="MobiDB-lite"/>
    </source>
</evidence>
<dbReference type="PROSITE" id="PS00439">
    <property type="entry name" value="ACYLTRANSF_C_1"/>
    <property type="match status" value="1"/>
</dbReference>
<dbReference type="GO" id="GO:0045202">
    <property type="term" value="C:synapse"/>
    <property type="evidence" value="ECO:0007669"/>
    <property type="project" value="GOC"/>
</dbReference>
<comment type="catalytic activity">
    <reaction evidence="8">
        <text>choline + acetyl-CoA = acetylcholine + CoA</text>
        <dbReference type="Rhea" id="RHEA:18821"/>
        <dbReference type="ChEBI" id="CHEBI:15354"/>
        <dbReference type="ChEBI" id="CHEBI:15355"/>
        <dbReference type="ChEBI" id="CHEBI:57287"/>
        <dbReference type="ChEBI" id="CHEBI:57288"/>
        <dbReference type="EC" id="2.3.1.6"/>
    </reaction>
</comment>
<evidence type="ECO:0000313" key="13">
    <source>
        <dbReference type="Ensembl" id="ENSJJAP00000023777.1"/>
    </source>
</evidence>
<feature type="region of interest" description="Disordered" evidence="11">
    <location>
        <begin position="157"/>
        <end position="176"/>
    </location>
</feature>
<keyword evidence="2 10" id="KW-0808">Transferase</keyword>
<comment type="function">
    <text evidence="5">Catalyzes the reversible synthesis of acetylcholine (ACh) from acetyl CoA and choline at cholinergic synapses.</text>
</comment>
<dbReference type="GO" id="GO:0005737">
    <property type="term" value="C:cytoplasm"/>
    <property type="evidence" value="ECO:0007669"/>
    <property type="project" value="TreeGrafter"/>
</dbReference>
<name>A0A8C5LJQ0_JACJA</name>
<dbReference type="PROSITE" id="PS00440">
    <property type="entry name" value="ACYLTRANSF_C_2"/>
    <property type="match status" value="1"/>
</dbReference>
<dbReference type="GO" id="GO:0007274">
    <property type="term" value="P:neuromuscular synaptic transmission"/>
    <property type="evidence" value="ECO:0007669"/>
    <property type="project" value="TreeGrafter"/>
</dbReference>
<feature type="region of interest" description="Disordered" evidence="11">
    <location>
        <begin position="29"/>
        <end position="70"/>
    </location>
</feature>
<dbReference type="InterPro" id="IPR023213">
    <property type="entry name" value="CAT-like_dom_sf"/>
</dbReference>
<comment type="similarity">
    <text evidence="1 10">Belongs to the carnitine/choline acetyltransferase family.</text>
</comment>
<evidence type="ECO:0000256" key="10">
    <source>
        <dbReference type="RuleBase" id="RU003801"/>
    </source>
</evidence>
<dbReference type="Proteomes" id="UP000694385">
    <property type="component" value="Unassembled WGS sequence"/>
</dbReference>
<evidence type="ECO:0000256" key="4">
    <source>
        <dbReference type="ARBA" id="ARBA00023315"/>
    </source>
</evidence>
<dbReference type="Pfam" id="PF00755">
    <property type="entry name" value="Carn_acyltransf"/>
    <property type="match status" value="1"/>
</dbReference>
<dbReference type="InterPro" id="IPR039551">
    <property type="entry name" value="Cho/carn_acyl_trans"/>
</dbReference>
<accession>A0A8C5LJQ0</accession>
<feature type="domain" description="Choline/carnitine acyltransferase" evidence="12">
    <location>
        <begin position="175"/>
        <end position="752"/>
    </location>
</feature>
<dbReference type="InterPro" id="IPR000542">
    <property type="entry name" value="Carn_acyl_trans"/>
</dbReference>
<dbReference type="SUPFAM" id="SSF52777">
    <property type="entry name" value="CoA-dependent acyltransferases"/>
    <property type="match status" value="2"/>
</dbReference>
<keyword evidence="3" id="KW-0530">Neurotransmitter biosynthesis</keyword>
<evidence type="ECO:0000259" key="12">
    <source>
        <dbReference type="Pfam" id="PF00755"/>
    </source>
</evidence>
<dbReference type="PANTHER" id="PTHR22589:SF14">
    <property type="entry name" value="CHOLINE O-ACETYLTRANSFERASE"/>
    <property type="match status" value="1"/>
</dbReference>
<evidence type="ECO:0000256" key="2">
    <source>
        <dbReference type="ARBA" id="ARBA00022679"/>
    </source>
</evidence>
<proteinExistence type="inferred from homology"/>
<dbReference type="AlphaFoldDB" id="A0A8C5LJQ0"/>
<evidence type="ECO:0000256" key="3">
    <source>
        <dbReference type="ARBA" id="ARBA00022979"/>
    </source>
</evidence>
<dbReference type="GO" id="GO:0004102">
    <property type="term" value="F:choline O-acetyltransferase activity"/>
    <property type="evidence" value="ECO:0007669"/>
    <property type="project" value="UniProtKB-EC"/>
</dbReference>
<organism evidence="13 14">
    <name type="scientific">Jaculus jaculus</name>
    <name type="common">Lesser Egyptian jerboa</name>
    <dbReference type="NCBI Taxonomy" id="51337"/>
    <lineage>
        <taxon>Eukaryota</taxon>
        <taxon>Metazoa</taxon>
        <taxon>Chordata</taxon>
        <taxon>Craniata</taxon>
        <taxon>Vertebrata</taxon>
        <taxon>Euteleostomi</taxon>
        <taxon>Mammalia</taxon>
        <taxon>Eutheria</taxon>
        <taxon>Euarchontoglires</taxon>
        <taxon>Glires</taxon>
        <taxon>Rodentia</taxon>
        <taxon>Myomorpha</taxon>
        <taxon>Dipodoidea</taxon>
        <taxon>Dipodidae</taxon>
        <taxon>Dipodinae</taxon>
        <taxon>Jaculus</taxon>
    </lineage>
</organism>
<dbReference type="FunFam" id="3.30.559.10:FF:000001">
    <property type="entry name" value="Carnitine O-acetyltransferase"/>
    <property type="match status" value="1"/>
</dbReference>
<protein>
    <recommendedName>
        <fullName evidence="7">Choline O-acetyltransferase</fullName>
        <ecNumber evidence="6">2.3.1.6</ecNumber>
    </recommendedName>
</protein>
<reference evidence="13" key="2">
    <citation type="submission" date="2025-09" db="UniProtKB">
        <authorList>
            <consortium name="Ensembl"/>
        </authorList>
    </citation>
    <scope>IDENTIFICATION</scope>
</reference>
<dbReference type="GO" id="GO:0008292">
    <property type="term" value="P:acetylcholine biosynthetic process"/>
    <property type="evidence" value="ECO:0007669"/>
    <property type="project" value="TreeGrafter"/>
</dbReference>
<dbReference type="GeneTree" id="ENSGT01150000286917"/>
<keyword evidence="14" id="KW-1185">Reference proteome</keyword>
<dbReference type="Ensembl" id="ENSJJAT00000030355.1">
    <property type="protein sequence ID" value="ENSJJAP00000023777.1"/>
    <property type="gene ID" value="ENSJJAG00000023438.1"/>
</dbReference>
<dbReference type="InterPro" id="IPR042231">
    <property type="entry name" value="Cho/carn_acyl_trans_2"/>
</dbReference>
<evidence type="ECO:0000256" key="7">
    <source>
        <dbReference type="ARBA" id="ARBA00040495"/>
    </source>
</evidence>
<dbReference type="FunFam" id="3.30.559.70:FF:000004">
    <property type="entry name" value="Choline O-acetyltransferase"/>
    <property type="match status" value="1"/>
</dbReference>
<evidence type="ECO:0000256" key="5">
    <source>
        <dbReference type="ARBA" id="ARBA00037088"/>
    </source>
</evidence>
<dbReference type="GO" id="GO:0043005">
    <property type="term" value="C:neuron projection"/>
    <property type="evidence" value="ECO:0007669"/>
    <property type="project" value="TreeGrafter"/>
</dbReference>
<evidence type="ECO:0000256" key="1">
    <source>
        <dbReference type="ARBA" id="ARBA00005232"/>
    </source>
</evidence>
<evidence type="ECO:0000256" key="6">
    <source>
        <dbReference type="ARBA" id="ARBA00039091"/>
    </source>
</evidence>
<dbReference type="Gene3D" id="3.30.559.10">
    <property type="entry name" value="Chloramphenicol acetyltransferase-like domain"/>
    <property type="match status" value="1"/>
</dbReference>
<dbReference type="PANTHER" id="PTHR22589">
    <property type="entry name" value="CARNITINE O-ACYLTRANSFERASE"/>
    <property type="match status" value="1"/>
</dbReference>
<sequence length="788" mass="87037">MEDERAKVQRPSKPKFSCQCTNSFGKPVLAGSGRIGRWESQGGAEEGVGSRGQRKRGWGGTRGGGAERRGEVRLSWRPLGPGDVVGGSTRDPGCGVPDPFVANAPPLVPSGSRRRRPQSCLARSGAAEAEAPRRAGLHLCYTRAEIIKMPVLEKGPCKKSVKTPGSEDEPVLPKLPVPPLQQTLATYLQCMQHLVPEEQFNKSRAIVQRFGAPGGLGEILQQKLLERQERTANWVSEYWLNDMYLNNRLALPVNSSPAVIFARQHFQDTNDQLRFAASLISGVLSYKALLDSHSIPTDSAKGQLSGQPLCMKQYCRLFSSYRLPGHTQDTLVAQKGSIMPEPEHVIVVCCNQFFVLDVVINFRRLSEGDLFTQLRKIVKMASNEDERLPPIGLLTSDGRSEWAEARTVLMQDSTNRDSLDMIERCICLVCLDAPGSGDLSDTHRALQLLHGGGCSKNGANRWYDKSLQFVVGRDGTCGVVCEHSPFDGIVLVQCTEHLLKHLMKSSKKLVRADSVSELPAPRRLRWKCSPEIQGHLASSAEKLQRIVKNLDFVVYKFENYGKAFIKKQKYSPDAFIQVALQLAFYRLHQRLVPTYESASIRRFQEGRVDNIRSATSAALAFVQAVTDHKATVLASEKLWLLQAAIQAQTEFTVMAITGMAIDNHLLALRELARDLCKELPEMFTDETYLMSNHFILSTSQVPTTMEMFCCYGPVVPNGYGACYNPQPETILFCISSFHSCRETSSAGFADAVAASLVDMRDLCSVPQPTEGTPLATDAKARGPSHLPE</sequence>
<dbReference type="EC" id="2.3.1.6" evidence="6"/>
<keyword evidence="4 10" id="KW-0012">Acyltransferase</keyword>
<reference evidence="13" key="1">
    <citation type="submission" date="2025-08" db="UniProtKB">
        <authorList>
            <consortium name="Ensembl"/>
        </authorList>
    </citation>
    <scope>IDENTIFICATION</scope>
</reference>
<feature type="region of interest" description="Disordered" evidence="11">
    <location>
        <begin position="767"/>
        <end position="788"/>
    </location>
</feature>
<feature type="active site" description="Proton acceptor" evidence="9">
    <location>
        <position position="483"/>
    </location>
</feature>
<gene>
    <name evidence="13" type="primary">Chat</name>
</gene>
<evidence type="ECO:0000256" key="9">
    <source>
        <dbReference type="PIRSR" id="PIRSR600542-1"/>
    </source>
</evidence>
<evidence type="ECO:0000313" key="14">
    <source>
        <dbReference type="Proteomes" id="UP000694385"/>
    </source>
</evidence>